<feature type="non-terminal residue" evidence="1">
    <location>
        <position position="83"/>
    </location>
</feature>
<protein>
    <submittedName>
        <fullName evidence="1">Uncharacterized protein</fullName>
    </submittedName>
</protein>
<dbReference type="Proteomes" id="UP000471648">
    <property type="component" value="Unassembled WGS sequence"/>
</dbReference>
<evidence type="ECO:0000313" key="1">
    <source>
        <dbReference type="EMBL" id="NEB68100.1"/>
    </source>
</evidence>
<comment type="caution">
    <text evidence="1">The sequence shown here is derived from an EMBL/GenBank/DDBJ whole genome shotgun (WGS) entry which is preliminary data.</text>
</comment>
<name>A0A6N9V5K0_STRMI</name>
<gene>
    <name evidence="1" type="ORF">G3I39_13735</name>
</gene>
<dbReference type="AlphaFoldDB" id="A0A6N9V5K0"/>
<proteinExistence type="predicted"/>
<feature type="non-terminal residue" evidence="1">
    <location>
        <position position="1"/>
    </location>
</feature>
<dbReference type="EMBL" id="JAAGME010000588">
    <property type="protein sequence ID" value="NEB68100.1"/>
    <property type="molecule type" value="Genomic_DNA"/>
</dbReference>
<sequence length="83" mass="9023">GPLVDRQHTGERVWDVNTDGGAHVGLIPDWIEDVRHLGGDPVVDELLHGAQSYLDTWKATRTWDRPADLARSGAASASSSEFS</sequence>
<accession>A0A6N9V5K0</accession>
<organism evidence="1 2">
    <name type="scientific">Streptomyces microflavus</name>
    <name type="common">Streptomyces lipmanii</name>
    <dbReference type="NCBI Taxonomy" id="1919"/>
    <lineage>
        <taxon>Bacteria</taxon>
        <taxon>Bacillati</taxon>
        <taxon>Actinomycetota</taxon>
        <taxon>Actinomycetes</taxon>
        <taxon>Kitasatosporales</taxon>
        <taxon>Streptomycetaceae</taxon>
        <taxon>Streptomyces</taxon>
    </lineage>
</organism>
<evidence type="ECO:0000313" key="2">
    <source>
        <dbReference type="Proteomes" id="UP000471648"/>
    </source>
</evidence>
<reference evidence="1 2" key="1">
    <citation type="submission" date="2020-01" db="EMBL/GenBank/DDBJ databases">
        <title>Insect and environment-associated Actinomycetes.</title>
        <authorList>
            <person name="Currrie C."/>
            <person name="Chevrette M."/>
            <person name="Carlson C."/>
            <person name="Stubbendieck R."/>
            <person name="Wendt-Pienkowski E."/>
        </authorList>
    </citation>
    <scope>NUCLEOTIDE SEQUENCE [LARGE SCALE GENOMIC DNA]</scope>
    <source>
        <strain evidence="1 2">SID14438</strain>
    </source>
</reference>